<organism evidence="1">
    <name type="scientific">marine sediment metagenome</name>
    <dbReference type="NCBI Taxonomy" id="412755"/>
    <lineage>
        <taxon>unclassified sequences</taxon>
        <taxon>metagenomes</taxon>
        <taxon>ecological metagenomes</taxon>
    </lineage>
</organism>
<comment type="caution">
    <text evidence="1">The sequence shown here is derived from an EMBL/GenBank/DDBJ whole genome shotgun (WGS) entry which is preliminary data.</text>
</comment>
<protein>
    <submittedName>
        <fullName evidence="1">Uncharacterized protein</fullName>
    </submittedName>
</protein>
<dbReference type="AlphaFoldDB" id="A0A0F9RAA3"/>
<dbReference type="EMBL" id="LAZR01003829">
    <property type="protein sequence ID" value="KKN14313.1"/>
    <property type="molecule type" value="Genomic_DNA"/>
</dbReference>
<proteinExistence type="predicted"/>
<gene>
    <name evidence="1" type="ORF">LCGC14_0997350</name>
</gene>
<reference evidence="1" key="1">
    <citation type="journal article" date="2015" name="Nature">
        <title>Complex archaea that bridge the gap between prokaryotes and eukaryotes.</title>
        <authorList>
            <person name="Spang A."/>
            <person name="Saw J.H."/>
            <person name="Jorgensen S.L."/>
            <person name="Zaremba-Niedzwiedzka K."/>
            <person name="Martijn J."/>
            <person name="Lind A.E."/>
            <person name="van Eijk R."/>
            <person name="Schleper C."/>
            <person name="Guy L."/>
            <person name="Ettema T.J."/>
        </authorList>
    </citation>
    <scope>NUCLEOTIDE SEQUENCE</scope>
</reference>
<sequence length="184" mass="21712">MVIGMLKALVYKSFYVAGMPHVTHYSHQGKAQVLEWILSKLQKKWEVMIENILSCNLVGQVINGLIPFGSENKDEFKYQYRSSLEATRGVTGVVYVFRSENLIPRLKGHSNILYIGETKYDVWNRYNVEIDANNYWHVYEYIVQGYGKIYIDVYQSNNHKLTEHRFLNQYFQKHKELPPINRRG</sequence>
<name>A0A0F9RAA3_9ZZZZ</name>
<evidence type="ECO:0000313" key="1">
    <source>
        <dbReference type="EMBL" id="KKN14313.1"/>
    </source>
</evidence>
<accession>A0A0F9RAA3</accession>